<evidence type="ECO:0000256" key="4">
    <source>
        <dbReference type="SAM" id="SignalP"/>
    </source>
</evidence>
<evidence type="ECO:0000259" key="6">
    <source>
        <dbReference type="Pfam" id="PF17101"/>
    </source>
</evidence>
<dbReference type="Pfam" id="PF17103">
    <property type="entry name" value="Stealth_CR4"/>
    <property type="match status" value="1"/>
</dbReference>
<feature type="domain" description="Stealth protein CR1 conserved region 1" evidence="6">
    <location>
        <begin position="50"/>
        <end position="70"/>
    </location>
</feature>
<dbReference type="Pfam" id="PF17101">
    <property type="entry name" value="Stealth_CR1"/>
    <property type="match status" value="1"/>
</dbReference>
<keyword evidence="4" id="KW-0732">Signal</keyword>
<dbReference type="GO" id="GO:0005794">
    <property type="term" value="C:Golgi apparatus"/>
    <property type="evidence" value="ECO:0007669"/>
    <property type="project" value="TreeGrafter"/>
</dbReference>
<accession>A0A9W9W1Y9</accession>
<gene>
    <name evidence="9" type="ORF">N7509_005140</name>
</gene>
<dbReference type="PANTHER" id="PTHR24045:SF0">
    <property type="entry name" value="N-ACETYLGLUCOSAMINE-1-PHOSPHOTRANSFERASE SUBUNITS ALPHA_BETA"/>
    <property type="match status" value="1"/>
</dbReference>
<dbReference type="InterPro" id="IPR031356">
    <property type="entry name" value="Stealth_CR4"/>
</dbReference>
<evidence type="ECO:0000313" key="10">
    <source>
        <dbReference type="Proteomes" id="UP001147747"/>
    </source>
</evidence>
<feature type="transmembrane region" description="Helical" evidence="3">
    <location>
        <begin position="621"/>
        <end position="639"/>
    </location>
</feature>
<proteinExistence type="inferred from homology"/>
<evidence type="ECO:0000259" key="7">
    <source>
        <dbReference type="Pfam" id="PF17102"/>
    </source>
</evidence>
<sequence length="651" mass="73898">MSSIFNFQSCLAFVLLIFILNSISTKETRVYTNAYDIGQSDLSQELKFGPIDAVYTWVNGSDPLWKSDRDFWYQRWVQDHDAPTPDVQNSQNNGSDNADDAFADNHFRDNDELRYSIRSLDKYAPWIRHIYIVTNGQVPSWLDVGNPRVTIAKHTEIFENSSHLPVFSSSAIESNLDRISGLSETFLYFNDDVFLAAPIWPDDFFTPSGVQTIYLSHPVPLGYDAYPEYRAQSDSTPPDKPQVSCELELDDYGFVDDGDGGVKIERLVGKVHASSACDVEGAEIPQSLLAEVLGSDVPLEHDHINLALHSIDHHTSEDVGASNSTESMPRLDTKTRIKLAALLDAFSQCPHADDLVANAIRSVIKAFKGRFPFTKHLRRVPSHMPHMMNKHIFTELKGIFPQQFQLNSEHRFRHPRDLQVGFAYFNYLINRHEILSSKLCGLWDEDVETSRNCRIEEDDIRIIENLLCGTSPPAGFHDLVQTCIHNSFGFKSNLPLPTKTGNATGISIKDVGHCIDIPGLRLRLQKKGYRLKMGTDVTFHMLRDDYQTTMDQLKSTRDRPTKFICLNDDMKTPSTEVRHALRHLLEDLWPLPSTLELPTTPVDYQGDHKTILHKDNMSPHVSFLLFLLVGSILLVPLFFRISGSRARRKNN</sequence>
<dbReference type="Pfam" id="PF11380">
    <property type="entry name" value="Stealth_CR2"/>
    <property type="match status" value="1"/>
</dbReference>
<feature type="chain" id="PRO_5040750388" evidence="4">
    <location>
        <begin position="26"/>
        <end position="651"/>
    </location>
</feature>
<feature type="domain" description="Stealth protein CR2 conserved region 2" evidence="5">
    <location>
        <begin position="107"/>
        <end position="211"/>
    </location>
</feature>
<keyword evidence="10" id="KW-1185">Reference proteome</keyword>
<dbReference type="EMBL" id="JAPZBU010000006">
    <property type="protein sequence ID" value="KAJ5397027.1"/>
    <property type="molecule type" value="Genomic_DNA"/>
</dbReference>
<feature type="signal peptide" evidence="4">
    <location>
        <begin position="1"/>
        <end position="25"/>
    </location>
</feature>
<feature type="domain" description="Stealth protein CR3 conserved region 3" evidence="7">
    <location>
        <begin position="382"/>
        <end position="429"/>
    </location>
</feature>
<keyword evidence="2" id="KW-0808">Transferase</keyword>
<evidence type="ECO:0000256" key="3">
    <source>
        <dbReference type="SAM" id="Phobius"/>
    </source>
</evidence>
<dbReference type="Proteomes" id="UP001147747">
    <property type="component" value="Unassembled WGS sequence"/>
</dbReference>
<dbReference type="Pfam" id="PF17102">
    <property type="entry name" value="Stealth_CR3"/>
    <property type="match status" value="1"/>
</dbReference>
<comment type="caution">
    <text evidence="9">The sequence shown here is derived from an EMBL/GenBank/DDBJ whole genome shotgun (WGS) entry which is preliminary data.</text>
</comment>
<dbReference type="InterPro" id="IPR031357">
    <property type="entry name" value="Stealth_CR3"/>
</dbReference>
<feature type="domain" description="Stealth protein CR4 conserved region 4" evidence="8">
    <location>
        <begin position="556"/>
        <end position="601"/>
    </location>
</feature>
<comment type="similarity">
    <text evidence="1">Belongs to the stealth family.</text>
</comment>
<organism evidence="9 10">
    <name type="scientific">Penicillium cosmopolitanum</name>
    <dbReference type="NCBI Taxonomy" id="1131564"/>
    <lineage>
        <taxon>Eukaryota</taxon>
        <taxon>Fungi</taxon>
        <taxon>Dikarya</taxon>
        <taxon>Ascomycota</taxon>
        <taxon>Pezizomycotina</taxon>
        <taxon>Eurotiomycetes</taxon>
        <taxon>Eurotiomycetidae</taxon>
        <taxon>Eurotiales</taxon>
        <taxon>Aspergillaceae</taxon>
        <taxon>Penicillium</taxon>
    </lineage>
</organism>
<dbReference type="GO" id="GO:0016772">
    <property type="term" value="F:transferase activity, transferring phosphorus-containing groups"/>
    <property type="evidence" value="ECO:0007669"/>
    <property type="project" value="InterPro"/>
</dbReference>
<evidence type="ECO:0000256" key="1">
    <source>
        <dbReference type="ARBA" id="ARBA00007583"/>
    </source>
</evidence>
<keyword evidence="3" id="KW-0472">Membrane</keyword>
<keyword evidence="3" id="KW-0812">Transmembrane</keyword>
<name>A0A9W9W1Y9_9EURO</name>
<dbReference type="AlphaFoldDB" id="A0A9W9W1Y9"/>
<evidence type="ECO:0000259" key="8">
    <source>
        <dbReference type="Pfam" id="PF17103"/>
    </source>
</evidence>
<evidence type="ECO:0000259" key="5">
    <source>
        <dbReference type="Pfam" id="PF11380"/>
    </source>
</evidence>
<dbReference type="PANTHER" id="PTHR24045">
    <property type="match status" value="1"/>
</dbReference>
<protein>
    <submittedName>
        <fullName evidence="9">Uncharacterized protein</fullName>
    </submittedName>
</protein>
<dbReference type="OrthoDB" id="263283at2759"/>
<evidence type="ECO:0000313" key="9">
    <source>
        <dbReference type="EMBL" id="KAJ5397027.1"/>
    </source>
</evidence>
<keyword evidence="3" id="KW-1133">Transmembrane helix</keyword>
<reference evidence="9" key="2">
    <citation type="journal article" date="2023" name="IMA Fungus">
        <title>Comparative genomic study of the Penicillium genus elucidates a diverse pangenome and 15 lateral gene transfer events.</title>
        <authorList>
            <person name="Petersen C."/>
            <person name="Sorensen T."/>
            <person name="Nielsen M.R."/>
            <person name="Sondergaard T.E."/>
            <person name="Sorensen J.L."/>
            <person name="Fitzpatrick D.A."/>
            <person name="Frisvad J.C."/>
            <person name="Nielsen K.L."/>
        </authorList>
    </citation>
    <scope>NUCLEOTIDE SEQUENCE</scope>
    <source>
        <strain evidence="9">IBT 29677</strain>
    </source>
</reference>
<dbReference type="InterPro" id="IPR031358">
    <property type="entry name" value="Stealth_CR1"/>
</dbReference>
<evidence type="ECO:0000256" key="2">
    <source>
        <dbReference type="ARBA" id="ARBA00022679"/>
    </source>
</evidence>
<dbReference type="RefSeq" id="XP_056489079.1">
    <property type="nucleotide sequence ID" value="XM_056629777.1"/>
</dbReference>
<dbReference type="InterPro" id="IPR021520">
    <property type="entry name" value="Stealth_CR2"/>
</dbReference>
<dbReference type="InterPro" id="IPR047141">
    <property type="entry name" value="Stealth"/>
</dbReference>
<dbReference type="GeneID" id="81368757"/>
<reference evidence="9" key="1">
    <citation type="submission" date="2022-12" db="EMBL/GenBank/DDBJ databases">
        <authorList>
            <person name="Petersen C."/>
        </authorList>
    </citation>
    <scope>NUCLEOTIDE SEQUENCE</scope>
    <source>
        <strain evidence="9">IBT 29677</strain>
    </source>
</reference>